<name>A0A9P8VB66_9PEZI</name>
<feature type="non-terminal residue" evidence="2">
    <location>
        <position position="1"/>
    </location>
</feature>
<evidence type="ECO:0000313" key="3">
    <source>
        <dbReference type="Proteomes" id="UP000770015"/>
    </source>
</evidence>
<accession>A0A9P8VB66</accession>
<organism evidence="2 3">
    <name type="scientific">Plectosphaerella plurivora</name>
    <dbReference type="NCBI Taxonomy" id="936078"/>
    <lineage>
        <taxon>Eukaryota</taxon>
        <taxon>Fungi</taxon>
        <taxon>Dikarya</taxon>
        <taxon>Ascomycota</taxon>
        <taxon>Pezizomycotina</taxon>
        <taxon>Sordariomycetes</taxon>
        <taxon>Hypocreomycetidae</taxon>
        <taxon>Glomerellales</taxon>
        <taxon>Plectosphaerellaceae</taxon>
        <taxon>Plectosphaerella</taxon>
    </lineage>
</organism>
<evidence type="ECO:0000313" key="2">
    <source>
        <dbReference type="EMBL" id="KAH6687890.1"/>
    </source>
</evidence>
<dbReference type="Proteomes" id="UP000770015">
    <property type="component" value="Unassembled WGS sequence"/>
</dbReference>
<reference evidence="2" key="1">
    <citation type="journal article" date="2021" name="Nat. Commun.">
        <title>Genetic determinants of endophytism in the Arabidopsis root mycobiome.</title>
        <authorList>
            <person name="Mesny F."/>
            <person name="Miyauchi S."/>
            <person name="Thiergart T."/>
            <person name="Pickel B."/>
            <person name="Atanasova L."/>
            <person name="Karlsson M."/>
            <person name="Huettel B."/>
            <person name="Barry K.W."/>
            <person name="Haridas S."/>
            <person name="Chen C."/>
            <person name="Bauer D."/>
            <person name="Andreopoulos W."/>
            <person name="Pangilinan J."/>
            <person name="LaButti K."/>
            <person name="Riley R."/>
            <person name="Lipzen A."/>
            <person name="Clum A."/>
            <person name="Drula E."/>
            <person name="Henrissat B."/>
            <person name="Kohler A."/>
            <person name="Grigoriev I.V."/>
            <person name="Martin F.M."/>
            <person name="Hacquard S."/>
        </authorList>
    </citation>
    <scope>NUCLEOTIDE SEQUENCE</scope>
    <source>
        <strain evidence="2">MPI-SDFR-AT-0117</strain>
    </source>
</reference>
<dbReference type="EMBL" id="JAGSXJ010000010">
    <property type="protein sequence ID" value="KAH6687890.1"/>
    <property type="molecule type" value="Genomic_DNA"/>
</dbReference>
<feature type="region of interest" description="Disordered" evidence="1">
    <location>
        <begin position="72"/>
        <end position="100"/>
    </location>
</feature>
<proteinExistence type="predicted"/>
<sequence>MPVTSIWAGSPLSISRAPSLLAVILDFASPHRHLIASTITWYAAMKSRNTFPLHPTPCSSELLLQAASNHPPTHRLRAQGTGVEEGEALPTCSSSPNRMADRKSQESKRLACYSYGCILQTGDGTRPPAADHQYGWARNGTQSVVPQHDRPVHVFSLFPPSVRVALESPINRIFPSHDPRRRPSRQAMWL</sequence>
<protein>
    <submittedName>
        <fullName evidence="2">Uncharacterized protein</fullName>
    </submittedName>
</protein>
<dbReference type="AlphaFoldDB" id="A0A9P8VB66"/>
<gene>
    <name evidence="2" type="ORF">F5X68DRAFT_206450</name>
</gene>
<comment type="caution">
    <text evidence="2">The sequence shown here is derived from an EMBL/GenBank/DDBJ whole genome shotgun (WGS) entry which is preliminary data.</text>
</comment>
<keyword evidence="3" id="KW-1185">Reference proteome</keyword>
<evidence type="ECO:0000256" key="1">
    <source>
        <dbReference type="SAM" id="MobiDB-lite"/>
    </source>
</evidence>